<dbReference type="EMBL" id="CP144691">
    <property type="protein sequence ID" value="WVY93482.1"/>
    <property type="molecule type" value="Genomic_DNA"/>
</dbReference>
<evidence type="ECO:0000313" key="2">
    <source>
        <dbReference type="Proteomes" id="UP001374535"/>
    </source>
</evidence>
<gene>
    <name evidence="1" type="ORF">V8G54_032570</name>
</gene>
<sequence length="135" mass="16041">MIYNSSLVKYKDFTKIKREHDIKLIIAVRYKPNISLNIVSYILEKWNQHVFSDNGLGLHSQFKLKVNLHTQLWSQQQIRVLLFSVFICSNLKSTMSKLHISSDLRVKYFNWIIFFKDMNSPKQEISQLLGHIKNQ</sequence>
<evidence type="ECO:0000313" key="1">
    <source>
        <dbReference type="EMBL" id="WVY93482.1"/>
    </source>
</evidence>
<keyword evidence="2" id="KW-1185">Reference proteome</keyword>
<name>A0AAQ3MLN6_VIGMU</name>
<reference evidence="1 2" key="1">
    <citation type="journal article" date="2023" name="Life. Sci Alliance">
        <title>Evolutionary insights into 3D genome organization and epigenetic landscape of Vigna mungo.</title>
        <authorList>
            <person name="Junaid A."/>
            <person name="Singh B."/>
            <person name="Bhatia S."/>
        </authorList>
    </citation>
    <scope>NUCLEOTIDE SEQUENCE [LARGE SCALE GENOMIC DNA]</scope>
    <source>
        <strain evidence="1">Urdbean</strain>
    </source>
</reference>
<protein>
    <submittedName>
        <fullName evidence="1">Uncharacterized protein</fullName>
    </submittedName>
</protein>
<proteinExistence type="predicted"/>
<dbReference type="AlphaFoldDB" id="A0AAQ3MLN6"/>
<organism evidence="1 2">
    <name type="scientific">Vigna mungo</name>
    <name type="common">Black gram</name>
    <name type="synonym">Phaseolus mungo</name>
    <dbReference type="NCBI Taxonomy" id="3915"/>
    <lineage>
        <taxon>Eukaryota</taxon>
        <taxon>Viridiplantae</taxon>
        <taxon>Streptophyta</taxon>
        <taxon>Embryophyta</taxon>
        <taxon>Tracheophyta</taxon>
        <taxon>Spermatophyta</taxon>
        <taxon>Magnoliopsida</taxon>
        <taxon>eudicotyledons</taxon>
        <taxon>Gunneridae</taxon>
        <taxon>Pentapetalae</taxon>
        <taxon>rosids</taxon>
        <taxon>fabids</taxon>
        <taxon>Fabales</taxon>
        <taxon>Fabaceae</taxon>
        <taxon>Papilionoideae</taxon>
        <taxon>50 kb inversion clade</taxon>
        <taxon>NPAAA clade</taxon>
        <taxon>indigoferoid/millettioid clade</taxon>
        <taxon>Phaseoleae</taxon>
        <taxon>Vigna</taxon>
    </lineage>
</organism>
<accession>A0AAQ3MLN6</accession>
<dbReference type="Proteomes" id="UP001374535">
    <property type="component" value="Chromosome 10"/>
</dbReference>